<organism evidence="3 4">
    <name type="scientific">Streptomyces evansiae</name>
    <dbReference type="NCBI Taxonomy" id="3075535"/>
    <lineage>
        <taxon>Bacteria</taxon>
        <taxon>Bacillati</taxon>
        <taxon>Actinomycetota</taxon>
        <taxon>Actinomycetes</taxon>
        <taxon>Kitasatosporales</taxon>
        <taxon>Streptomycetaceae</taxon>
        <taxon>Streptomyces</taxon>
    </lineage>
</organism>
<dbReference type="Pfam" id="PF11706">
    <property type="entry name" value="zf-CGNR"/>
    <property type="match status" value="1"/>
</dbReference>
<feature type="domain" description="Zinc finger CGNR" evidence="2">
    <location>
        <begin position="163"/>
        <end position="203"/>
    </location>
</feature>
<dbReference type="SUPFAM" id="SSF160904">
    <property type="entry name" value="Jann2411-like"/>
    <property type="match status" value="1"/>
</dbReference>
<gene>
    <name evidence="3" type="ORF">RM574_22450</name>
</gene>
<dbReference type="Pfam" id="PF07336">
    <property type="entry name" value="ABATE"/>
    <property type="match status" value="1"/>
</dbReference>
<dbReference type="Proteomes" id="UP001183607">
    <property type="component" value="Unassembled WGS sequence"/>
</dbReference>
<comment type="caution">
    <text evidence="3">The sequence shown here is derived from an EMBL/GenBank/DDBJ whole genome shotgun (WGS) entry which is preliminary data.</text>
</comment>
<dbReference type="AlphaFoldDB" id="A0ABD5EA12"/>
<feature type="region of interest" description="Disordered" evidence="1">
    <location>
        <begin position="1"/>
        <end position="28"/>
    </location>
</feature>
<evidence type="ECO:0000313" key="3">
    <source>
        <dbReference type="EMBL" id="MDT0418251.1"/>
    </source>
</evidence>
<evidence type="ECO:0000256" key="1">
    <source>
        <dbReference type="SAM" id="MobiDB-lite"/>
    </source>
</evidence>
<protein>
    <submittedName>
        <fullName evidence="3">ABATE domain-containing protein</fullName>
    </submittedName>
</protein>
<accession>A0ABD5EA12</accession>
<reference evidence="4" key="1">
    <citation type="submission" date="2023-07" db="EMBL/GenBank/DDBJ databases">
        <title>30 novel species of actinomycetes from the DSMZ collection.</title>
        <authorList>
            <person name="Nouioui I."/>
        </authorList>
    </citation>
    <scope>NUCLEOTIDE SEQUENCE [LARGE SCALE GENOMIC DNA]</scope>
    <source>
        <strain evidence="4">DSM 41982</strain>
    </source>
</reference>
<dbReference type="InterPro" id="IPR010852">
    <property type="entry name" value="ABATE"/>
</dbReference>
<sequence>MSADEEYDEERREHGRSEPPPAAPGESAHPALALANTAITLPGGRALDLLAVPAEAEDWLAAHGLAPAGIGVREQCATQLRALREHVRSLLAARVDGLPPHRSALAAVNDAMTRSPAVPLLYWDPVRGLHRAAPHPVDAALDHALAALATDAADLLAGPDADRLAACASPPCNRFLLQRGRRRHWCSTRCGDRARAARAYARRTGPAA</sequence>
<name>A0ABD5EA12_9ACTN</name>
<dbReference type="Gene3D" id="1.10.3300.10">
    <property type="entry name" value="Jann2411-like domain"/>
    <property type="match status" value="1"/>
</dbReference>
<dbReference type="InterPro" id="IPR021005">
    <property type="entry name" value="Znf_CGNR"/>
</dbReference>
<dbReference type="EMBL" id="JAVRER010000041">
    <property type="protein sequence ID" value="MDT0418251.1"/>
    <property type="molecule type" value="Genomic_DNA"/>
</dbReference>
<proteinExistence type="predicted"/>
<evidence type="ECO:0000259" key="2">
    <source>
        <dbReference type="Pfam" id="PF11706"/>
    </source>
</evidence>
<dbReference type="PANTHER" id="PTHR35525">
    <property type="entry name" value="BLL6575 PROTEIN"/>
    <property type="match status" value="1"/>
</dbReference>
<dbReference type="InterPro" id="IPR023286">
    <property type="entry name" value="ABATE_dom_sf"/>
</dbReference>
<dbReference type="PANTHER" id="PTHR35525:SF3">
    <property type="entry name" value="BLL6575 PROTEIN"/>
    <property type="match status" value="1"/>
</dbReference>
<evidence type="ECO:0000313" key="4">
    <source>
        <dbReference type="Proteomes" id="UP001183607"/>
    </source>
</evidence>
<dbReference type="RefSeq" id="WP_311677444.1">
    <property type="nucleotide sequence ID" value="NZ_JAVRER010000041.1"/>
</dbReference>